<proteinExistence type="predicted"/>
<dbReference type="EMBL" id="GGEC01026177">
    <property type="protein sequence ID" value="MBX06661.1"/>
    <property type="molecule type" value="Transcribed_RNA"/>
</dbReference>
<sequence length="93" mass="11341">MLVGPHIKYQFQIMRRYCCLWALRRYPLLIMNWQLDPAREERRLEDGRGFQSYPHYESSRSRSRPSLLCCMEQEDIVLFIGIPQFEGFYRNSF</sequence>
<protein>
    <submittedName>
        <fullName evidence="1">Putative thiol methyltransferase 2 isoform X2</fullName>
    </submittedName>
    <submittedName>
        <fullName evidence="2">Thiocyanate methyltransferase 1 isoform X2</fullName>
    </submittedName>
</protein>
<dbReference type="AlphaFoldDB" id="A0A2P2KLQ9"/>
<dbReference type="EMBL" id="GGEC01026178">
    <property type="protein sequence ID" value="MBX06662.1"/>
    <property type="molecule type" value="Transcribed_RNA"/>
</dbReference>
<name>A0A2P2KLQ9_RHIMU</name>
<accession>A0A2P2KLQ9</accession>
<evidence type="ECO:0000313" key="2">
    <source>
        <dbReference type="EMBL" id="MBX06662.1"/>
    </source>
</evidence>
<keyword evidence="1" id="KW-0808">Transferase</keyword>
<dbReference type="GO" id="GO:0032259">
    <property type="term" value="P:methylation"/>
    <property type="evidence" value="ECO:0007669"/>
    <property type="project" value="UniProtKB-KW"/>
</dbReference>
<reference evidence="1" key="1">
    <citation type="submission" date="2018-02" db="EMBL/GenBank/DDBJ databases">
        <title>Rhizophora mucronata_Transcriptome.</title>
        <authorList>
            <person name="Meera S.P."/>
            <person name="Sreeshan A."/>
            <person name="Augustine A."/>
        </authorList>
    </citation>
    <scope>NUCLEOTIDE SEQUENCE</scope>
    <source>
        <tissue evidence="1">Leaf</tissue>
    </source>
</reference>
<dbReference type="GO" id="GO:0008168">
    <property type="term" value="F:methyltransferase activity"/>
    <property type="evidence" value="ECO:0007669"/>
    <property type="project" value="UniProtKB-KW"/>
</dbReference>
<evidence type="ECO:0000313" key="1">
    <source>
        <dbReference type="EMBL" id="MBX06661.1"/>
    </source>
</evidence>
<keyword evidence="1" id="KW-0489">Methyltransferase</keyword>
<organism evidence="1">
    <name type="scientific">Rhizophora mucronata</name>
    <name type="common">Asiatic mangrove</name>
    <dbReference type="NCBI Taxonomy" id="61149"/>
    <lineage>
        <taxon>Eukaryota</taxon>
        <taxon>Viridiplantae</taxon>
        <taxon>Streptophyta</taxon>
        <taxon>Embryophyta</taxon>
        <taxon>Tracheophyta</taxon>
        <taxon>Spermatophyta</taxon>
        <taxon>Magnoliopsida</taxon>
        <taxon>eudicotyledons</taxon>
        <taxon>Gunneridae</taxon>
        <taxon>Pentapetalae</taxon>
        <taxon>rosids</taxon>
        <taxon>fabids</taxon>
        <taxon>Malpighiales</taxon>
        <taxon>Rhizophoraceae</taxon>
        <taxon>Rhizophora</taxon>
    </lineage>
</organism>